<feature type="transmembrane region" description="Helical" evidence="1">
    <location>
        <begin position="235"/>
        <end position="256"/>
    </location>
</feature>
<evidence type="ECO:0000313" key="2">
    <source>
        <dbReference type="EMBL" id="KAB3534823.1"/>
    </source>
</evidence>
<reference evidence="2 3" key="1">
    <citation type="submission" date="2019-10" db="EMBL/GenBank/DDBJ databases">
        <title>Alkaliphilus serpentinus sp. nov. and Alkaliphilus pronyensis sp. nov., two novel anaerobic alkaliphilic species isolated from the serpentinized-hosted hydrothermal field of the Prony Bay (New Caledonia).</title>
        <authorList>
            <person name="Postec A."/>
        </authorList>
    </citation>
    <scope>NUCLEOTIDE SEQUENCE [LARGE SCALE GENOMIC DNA]</scope>
    <source>
        <strain evidence="2 3">LacV</strain>
    </source>
</reference>
<feature type="transmembrane region" description="Helical" evidence="1">
    <location>
        <begin position="30"/>
        <end position="51"/>
    </location>
</feature>
<name>A0A6I0F8J0_9FIRM</name>
<evidence type="ECO:0000256" key="1">
    <source>
        <dbReference type="SAM" id="Phobius"/>
    </source>
</evidence>
<dbReference type="OrthoDB" id="9788195at2"/>
<dbReference type="EMBL" id="WBZC01000025">
    <property type="protein sequence ID" value="KAB3534823.1"/>
    <property type="molecule type" value="Genomic_DNA"/>
</dbReference>
<sequence>MIVQIRRHFRLILNYIDINWKNSTEYRKDFIILFFDFIVITLLSIIFWRAVFGNTDQLGNWQFEELVILGIFGSTSWALSDFFAGAWQLPEKITQGALDKYLTKPIHPLFAAIMESMQLEETCKGVLAFTLLSIVASVKYNYSITITNVLLSIVILVIGVCIISLMRIFFSLFTFWIGQSNGLNVILHLEDFNFERYPIDIFGKYLKYLLTWCIPVGYLATYPTVIFLRKSENNLIIFLLGVLVLATWFIIVSFLWKRGIKRYEANGG</sequence>
<dbReference type="PANTHER" id="PTHR36833">
    <property type="entry name" value="SLR0610 PROTEIN-RELATED"/>
    <property type="match status" value="1"/>
</dbReference>
<feature type="transmembrane region" description="Helical" evidence="1">
    <location>
        <begin position="149"/>
        <end position="177"/>
    </location>
</feature>
<feature type="transmembrane region" description="Helical" evidence="1">
    <location>
        <begin position="205"/>
        <end position="228"/>
    </location>
</feature>
<keyword evidence="1" id="KW-1133">Transmembrane helix</keyword>
<comment type="caution">
    <text evidence="2">The sequence shown here is derived from an EMBL/GenBank/DDBJ whole genome shotgun (WGS) entry which is preliminary data.</text>
</comment>
<dbReference type="InterPro" id="IPR010390">
    <property type="entry name" value="ABC-2_transporter-like"/>
</dbReference>
<dbReference type="PANTHER" id="PTHR36833:SF1">
    <property type="entry name" value="INTEGRAL MEMBRANE TRANSPORT PROTEIN"/>
    <property type="match status" value="1"/>
</dbReference>
<protein>
    <recommendedName>
        <fullName evidence="4">ABC transporter permease</fullName>
    </recommendedName>
</protein>
<accession>A0A6I0F8J0</accession>
<dbReference type="Proteomes" id="UP000432715">
    <property type="component" value="Unassembled WGS sequence"/>
</dbReference>
<gene>
    <name evidence="2" type="ORF">F8154_08145</name>
</gene>
<evidence type="ECO:0008006" key="4">
    <source>
        <dbReference type="Google" id="ProtNLM"/>
    </source>
</evidence>
<evidence type="ECO:0000313" key="3">
    <source>
        <dbReference type="Proteomes" id="UP000432715"/>
    </source>
</evidence>
<dbReference type="RefSeq" id="WP_151861120.1">
    <property type="nucleotide sequence ID" value="NZ_WBZC01000025.1"/>
</dbReference>
<keyword evidence="1" id="KW-0472">Membrane</keyword>
<keyword evidence="1" id="KW-0812">Transmembrane</keyword>
<keyword evidence="3" id="KW-1185">Reference proteome</keyword>
<organism evidence="2 3">
    <name type="scientific">Alkaliphilus pronyensis</name>
    <dbReference type="NCBI Taxonomy" id="1482732"/>
    <lineage>
        <taxon>Bacteria</taxon>
        <taxon>Bacillati</taxon>
        <taxon>Bacillota</taxon>
        <taxon>Clostridia</taxon>
        <taxon>Peptostreptococcales</taxon>
        <taxon>Natronincolaceae</taxon>
        <taxon>Alkaliphilus</taxon>
    </lineage>
</organism>
<proteinExistence type="predicted"/>
<dbReference type="AlphaFoldDB" id="A0A6I0F8J0"/>
<dbReference type="Pfam" id="PF06182">
    <property type="entry name" value="ABC2_membrane_6"/>
    <property type="match status" value="1"/>
</dbReference>